<gene>
    <name evidence="2" type="ORF">EUTSA_v10001267mg</name>
</gene>
<feature type="region of interest" description="Disordered" evidence="1">
    <location>
        <begin position="1"/>
        <end position="24"/>
    </location>
</feature>
<evidence type="ECO:0000313" key="3">
    <source>
        <dbReference type="Proteomes" id="UP000030689"/>
    </source>
</evidence>
<evidence type="ECO:0000256" key="1">
    <source>
        <dbReference type="SAM" id="MobiDB-lite"/>
    </source>
</evidence>
<dbReference type="OMA" id="YKRMKWR"/>
<protein>
    <submittedName>
        <fullName evidence="2">Uncharacterized protein</fullName>
    </submittedName>
</protein>
<dbReference type="KEGG" id="eus:EUTSA_v10001267mg"/>
<proteinExistence type="predicted"/>
<organism evidence="2 3">
    <name type="scientific">Eutrema salsugineum</name>
    <name type="common">Saltwater cress</name>
    <name type="synonym">Sisymbrium salsugineum</name>
    <dbReference type="NCBI Taxonomy" id="72664"/>
    <lineage>
        <taxon>Eukaryota</taxon>
        <taxon>Viridiplantae</taxon>
        <taxon>Streptophyta</taxon>
        <taxon>Embryophyta</taxon>
        <taxon>Tracheophyta</taxon>
        <taxon>Spermatophyta</taxon>
        <taxon>Magnoliopsida</taxon>
        <taxon>eudicotyledons</taxon>
        <taxon>Gunneridae</taxon>
        <taxon>Pentapetalae</taxon>
        <taxon>rosids</taxon>
        <taxon>malvids</taxon>
        <taxon>Brassicales</taxon>
        <taxon>Brassicaceae</taxon>
        <taxon>Eutremeae</taxon>
        <taxon>Eutrema</taxon>
    </lineage>
</organism>
<reference evidence="2 3" key="1">
    <citation type="journal article" date="2013" name="Front. Plant Sci.">
        <title>The Reference Genome of the Halophytic Plant Eutrema salsugineum.</title>
        <authorList>
            <person name="Yang R."/>
            <person name="Jarvis D.E."/>
            <person name="Chen H."/>
            <person name="Beilstein M.A."/>
            <person name="Grimwood J."/>
            <person name="Jenkins J."/>
            <person name="Shu S."/>
            <person name="Prochnik S."/>
            <person name="Xin M."/>
            <person name="Ma C."/>
            <person name="Schmutz J."/>
            <person name="Wing R.A."/>
            <person name="Mitchell-Olds T."/>
            <person name="Schumaker K.S."/>
            <person name="Wang X."/>
        </authorList>
    </citation>
    <scope>NUCLEOTIDE SEQUENCE [LARGE SCALE GENOMIC DNA]</scope>
</reference>
<dbReference type="Proteomes" id="UP000030689">
    <property type="component" value="Unassembled WGS sequence"/>
</dbReference>
<dbReference type="Gramene" id="ESQ39478">
    <property type="protein sequence ID" value="ESQ39478"/>
    <property type="gene ID" value="EUTSA_v10001267mg"/>
</dbReference>
<keyword evidence="3" id="KW-1185">Reference proteome</keyword>
<name>V4LI91_EUTSA</name>
<evidence type="ECO:0000313" key="2">
    <source>
        <dbReference type="EMBL" id="ESQ39478.1"/>
    </source>
</evidence>
<dbReference type="EMBL" id="KI517472">
    <property type="protein sequence ID" value="ESQ39478.1"/>
    <property type="molecule type" value="Genomic_DNA"/>
</dbReference>
<dbReference type="AlphaFoldDB" id="V4LI91"/>
<feature type="compositionally biased region" description="Basic and acidic residues" evidence="1">
    <location>
        <begin position="8"/>
        <end position="21"/>
    </location>
</feature>
<accession>V4LI91</accession>
<sequence length="248" mass="27097">VKGVEAAGQEKDSDKWTDAEKKKSKVTYKRMKWRLRSPRKSIAAAHTKTTREILKIQSAAHCLLETLANESETDEDDDAEEVSGFPTPSRGYFVTSVKPASKPLVKDLRQSRLQEATGLREAAGATSLGVCACAEERKQVQTSAPDLVAEEGSPSSDLLLPPRRRFDGENLDPLGKVTSRAEYAQVKLVVMPISSFSISRTVKRKVSPESHCTLFEEGLPFVSKGEAFSNATCLHLSRSLKLGAYGNG</sequence>
<feature type="non-terminal residue" evidence="2">
    <location>
        <position position="1"/>
    </location>
</feature>